<dbReference type="InterPro" id="IPR050740">
    <property type="entry name" value="Aldehyde_DH_Superfamily"/>
</dbReference>
<reference evidence="3 4" key="1">
    <citation type="submission" date="2020-08" db="EMBL/GenBank/DDBJ databases">
        <title>Sequencing the genomes of 1000 actinobacteria strains.</title>
        <authorList>
            <person name="Klenk H.-P."/>
        </authorList>
    </citation>
    <scope>NUCLEOTIDE SEQUENCE [LARGE SCALE GENOMIC DNA]</scope>
    <source>
        <strain evidence="3 4">DSM 105498</strain>
    </source>
</reference>
<dbReference type="SUPFAM" id="SSF53720">
    <property type="entry name" value="ALDH-like"/>
    <property type="match status" value="1"/>
</dbReference>
<evidence type="ECO:0000259" key="2">
    <source>
        <dbReference type="Pfam" id="PF00171"/>
    </source>
</evidence>
<dbReference type="InterPro" id="IPR015590">
    <property type="entry name" value="Aldehyde_DH_dom"/>
</dbReference>
<dbReference type="InterPro" id="IPR016163">
    <property type="entry name" value="Ald_DH_C"/>
</dbReference>
<comment type="caution">
    <text evidence="3">The sequence shown here is derived from an EMBL/GenBank/DDBJ whole genome shotgun (WGS) entry which is preliminary data.</text>
</comment>
<dbReference type="EMBL" id="JACHWR010000003">
    <property type="protein sequence ID" value="MBB3044208.1"/>
    <property type="molecule type" value="Genomic_DNA"/>
</dbReference>
<organism evidence="3 4">
    <name type="scientific">Nocardioides soli</name>
    <dbReference type="NCBI Taxonomy" id="1036020"/>
    <lineage>
        <taxon>Bacteria</taxon>
        <taxon>Bacillati</taxon>
        <taxon>Actinomycetota</taxon>
        <taxon>Actinomycetes</taxon>
        <taxon>Propionibacteriales</taxon>
        <taxon>Nocardioidaceae</taxon>
        <taxon>Nocardioides</taxon>
    </lineage>
</organism>
<feature type="domain" description="Aldehyde dehydrogenase" evidence="2">
    <location>
        <begin position="4"/>
        <end position="274"/>
    </location>
</feature>
<dbReference type="EC" id="1.2.1.4" evidence="3"/>
<dbReference type="InterPro" id="IPR016162">
    <property type="entry name" value="Ald_DH_N"/>
</dbReference>
<dbReference type="GO" id="GO:0033721">
    <property type="term" value="F:aldehyde dehydrogenase (NADP+) activity"/>
    <property type="evidence" value="ECO:0007669"/>
    <property type="project" value="UniProtKB-EC"/>
</dbReference>
<dbReference type="PANTHER" id="PTHR43353:SF3">
    <property type="entry name" value="ALDEHYDE DEHYDROGENASE-RELATED"/>
    <property type="match status" value="1"/>
</dbReference>
<protein>
    <submittedName>
        <fullName evidence="3">NADP-dependent aldehyde dehydrogenase</fullName>
        <ecNumber evidence="3">1.2.1.4</ecNumber>
    </submittedName>
</protein>
<dbReference type="PANTHER" id="PTHR43353">
    <property type="entry name" value="SUCCINATE-SEMIALDEHYDE DEHYDROGENASE, MITOCHONDRIAL"/>
    <property type="match status" value="1"/>
</dbReference>
<dbReference type="AlphaFoldDB" id="A0A7W4Z2P0"/>
<keyword evidence="4" id="KW-1185">Reference proteome</keyword>
<dbReference type="Gene3D" id="3.40.605.10">
    <property type="entry name" value="Aldehyde Dehydrogenase, Chain A, domain 1"/>
    <property type="match status" value="1"/>
</dbReference>
<keyword evidence="1 3" id="KW-0560">Oxidoreductase</keyword>
<dbReference type="Gene3D" id="3.40.309.10">
    <property type="entry name" value="Aldehyde Dehydrogenase, Chain A, domain 2"/>
    <property type="match status" value="1"/>
</dbReference>
<dbReference type="RefSeq" id="WP_183594102.1">
    <property type="nucleotide sequence ID" value="NZ_JACHWR010000003.1"/>
</dbReference>
<gene>
    <name evidence="3" type="ORF">FHU40_004045</name>
</gene>
<accession>A0A7W4Z2P0</accession>
<dbReference type="Pfam" id="PF00171">
    <property type="entry name" value="Aldedh"/>
    <property type="match status" value="1"/>
</dbReference>
<evidence type="ECO:0000256" key="1">
    <source>
        <dbReference type="ARBA" id="ARBA00023002"/>
    </source>
</evidence>
<name>A0A7W4Z2P0_9ACTN</name>
<evidence type="ECO:0000313" key="4">
    <source>
        <dbReference type="Proteomes" id="UP000589626"/>
    </source>
</evidence>
<proteinExistence type="predicted"/>
<dbReference type="InterPro" id="IPR016161">
    <property type="entry name" value="Ald_DH/histidinol_DH"/>
</dbReference>
<dbReference type="Proteomes" id="UP000589626">
    <property type="component" value="Unassembled WGS sequence"/>
</dbReference>
<evidence type="ECO:0000313" key="3">
    <source>
        <dbReference type="EMBL" id="MBB3044208.1"/>
    </source>
</evidence>
<sequence>MTGDDDVAAVLDAATAAAPFLAALPPDRRGRGLLELASALEDAAGELTEAAVADTGLDAERLRGEITRTCTQLHLFADVLAGDDWLGLRVDEAQPGPPRLPSTVRFRMPMGPALVYEASNFPFAFGVLGTDTAAALAAGCPVVVKTHPGHLATSARTLEIASEILGRLEWPDGALGALHTEDGAVAAMADTRVRVATFTGSLAAGRALFDIAALRADPLPFYAEMGSVNPVFVLPEAARTRGREIAEGLAGSFGPSGGQLCTKPGLVFVPRDSALEAAIADAVRDVPAARLLTERISTMYRATRTALISLDSTEVLATGRRGGAGEVEATALAVDLHALDAPGSPYLEECFGPLVVVVRYDDVAELSAAAARIPGSLTASVHAADGEESGGDLVRLLADRVGRLVWNGWPTGLRVGQATHHGGPYPATSSAQFTSVGAPAIDRFLRPVAYQGVPDEALPGHVRAALVRLRG</sequence>